<gene>
    <name evidence="1" type="ORF">CLUMA_CG013042</name>
</gene>
<sequence length="90" mass="10874">MLQVFNKKKFSPIPLRPLEKPHNRNEDAKGSMNLKGALWCYSDNCELYTRNLFLFDLRQWKNERINKSEEMLCDKTWRRQKKILKLLEGS</sequence>
<proteinExistence type="predicted"/>
<protein>
    <submittedName>
        <fullName evidence="1">CLUMA_CG013042, isoform A</fullName>
    </submittedName>
</protein>
<keyword evidence="2" id="KW-1185">Reference proteome</keyword>
<reference evidence="1 2" key="1">
    <citation type="submission" date="2015-04" db="EMBL/GenBank/DDBJ databases">
        <authorList>
            <person name="Syromyatnikov M.Y."/>
            <person name="Popov V.N."/>
        </authorList>
    </citation>
    <scope>NUCLEOTIDE SEQUENCE [LARGE SCALE GENOMIC DNA]</scope>
</reference>
<dbReference type="AlphaFoldDB" id="A0A1J1IHI1"/>
<evidence type="ECO:0000313" key="1">
    <source>
        <dbReference type="EMBL" id="CRK99709.1"/>
    </source>
</evidence>
<accession>A0A1J1IHI1</accession>
<name>A0A1J1IHI1_9DIPT</name>
<dbReference type="Proteomes" id="UP000183832">
    <property type="component" value="Unassembled WGS sequence"/>
</dbReference>
<dbReference type="EMBL" id="CVRI01000052">
    <property type="protein sequence ID" value="CRK99709.1"/>
    <property type="molecule type" value="Genomic_DNA"/>
</dbReference>
<organism evidence="1 2">
    <name type="scientific">Clunio marinus</name>
    <dbReference type="NCBI Taxonomy" id="568069"/>
    <lineage>
        <taxon>Eukaryota</taxon>
        <taxon>Metazoa</taxon>
        <taxon>Ecdysozoa</taxon>
        <taxon>Arthropoda</taxon>
        <taxon>Hexapoda</taxon>
        <taxon>Insecta</taxon>
        <taxon>Pterygota</taxon>
        <taxon>Neoptera</taxon>
        <taxon>Endopterygota</taxon>
        <taxon>Diptera</taxon>
        <taxon>Nematocera</taxon>
        <taxon>Chironomoidea</taxon>
        <taxon>Chironomidae</taxon>
        <taxon>Clunio</taxon>
    </lineage>
</organism>
<evidence type="ECO:0000313" key="2">
    <source>
        <dbReference type="Proteomes" id="UP000183832"/>
    </source>
</evidence>